<accession>B3RRU9</accession>
<dbReference type="GO" id="GO:0005524">
    <property type="term" value="F:ATP binding"/>
    <property type="evidence" value="ECO:0007669"/>
    <property type="project" value="UniProtKB-KW"/>
</dbReference>
<dbReference type="InterPro" id="IPR008144">
    <property type="entry name" value="Guanylate_kin-like_dom"/>
</dbReference>
<dbReference type="OrthoDB" id="6334211at2759"/>
<dbReference type="Gene3D" id="3.40.50.300">
    <property type="entry name" value="P-loop containing nucleotide triphosphate hydrolases"/>
    <property type="match status" value="1"/>
</dbReference>
<evidence type="ECO:0000313" key="9">
    <source>
        <dbReference type="Proteomes" id="UP000009022"/>
    </source>
</evidence>
<dbReference type="STRING" id="10228.B3RRU9"/>
<protein>
    <recommendedName>
        <fullName evidence="2">guanylate kinase</fullName>
        <ecNumber evidence="2">2.7.4.8</ecNumber>
    </recommendedName>
</protein>
<keyword evidence="4" id="KW-0547">Nucleotide-binding</keyword>
<dbReference type="Pfam" id="PF00625">
    <property type="entry name" value="Guanylate_kin"/>
    <property type="match status" value="1"/>
</dbReference>
<dbReference type="Proteomes" id="UP000009022">
    <property type="component" value="Unassembled WGS sequence"/>
</dbReference>
<dbReference type="PROSITE" id="PS50052">
    <property type="entry name" value="GUANYLATE_KINASE_2"/>
    <property type="match status" value="1"/>
</dbReference>
<dbReference type="GeneID" id="6752144"/>
<dbReference type="PROSITE" id="PS00856">
    <property type="entry name" value="GUANYLATE_KINASE_1"/>
    <property type="match status" value="1"/>
</dbReference>
<evidence type="ECO:0000256" key="1">
    <source>
        <dbReference type="ARBA" id="ARBA00005790"/>
    </source>
</evidence>
<dbReference type="InterPro" id="IPR017665">
    <property type="entry name" value="Guanylate_kinase"/>
</dbReference>
<dbReference type="AlphaFoldDB" id="B3RRU9"/>
<comment type="similarity">
    <text evidence="1">Belongs to the guanylate kinase family.</text>
</comment>
<feature type="domain" description="Guanylate kinase-like" evidence="7">
    <location>
        <begin position="3"/>
        <end position="185"/>
    </location>
</feature>
<dbReference type="RefSeq" id="XP_002110408.1">
    <property type="nucleotide sequence ID" value="XM_002110372.1"/>
</dbReference>
<dbReference type="Gene3D" id="3.30.63.10">
    <property type="entry name" value="Guanylate Kinase phosphate binding domain"/>
    <property type="match status" value="1"/>
</dbReference>
<keyword evidence="6" id="KW-0067">ATP-binding</keyword>
<keyword evidence="3" id="KW-0808">Transferase</keyword>
<evidence type="ECO:0000256" key="4">
    <source>
        <dbReference type="ARBA" id="ARBA00022741"/>
    </source>
</evidence>
<dbReference type="InParanoid" id="B3RRU9"/>
<evidence type="ECO:0000256" key="3">
    <source>
        <dbReference type="ARBA" id="ARBA00022679"/>
    </source>
</evidence>
<sequence length="188" mass="21276">MALRSIAFCGPSGSGKSTLIKMLLKDYPYYFGLSISHTTRKPRQGEQNGREYYFTQRDEMTRRIKNGEFIESAEYSGNLYGTSKKAVQDVTNSGKVCLLDIDVQGIKILKKTDLPVTYIFIKSPNQAELEKRLRNRATETEESLQKRLKTAIIEMEFGESPGVFDHIIINDHLPDAYSNLKAAITTVL</sequence>
<dbReference type="eggNOG" id="KOG0707">
    <property type="taxonomic scope" value="Eukaryota"/>
</dbReference>
<evidence type="ECO:0000313" key="8">
    <source>
        <dbReference type="EMBL" id="EDV26412.1"/>
    </source>
</evidence>
<organism evidence="8 9">
    <name type="scientific">Trichoplax adhaerens</name>
    <name type="common">Trichoplax reptans</name>
    <dbReference type="NCBI Taxonomy" id="10228"/>
    <lineage>
        <taxon>Eukaryota</taxon>
        <taxon>Metazoa</taxon>
        <taxon>Placozoa</taxon>
        <taxon>Uniplacotomia</taxon>
        <taxon>Trichoplacea</taxon>
        <taxon>Trichoplacidae</taxon>
        <taxon>Trichoplax</taxon>
    </lineage>
</organism>
<dbReference type="CDD" id="cd00071">
    <property type="entry name" value="GMPK"/>
    <property type="match status" value="1"/>
</dbReference>
<dbReference type="InterPro" id="IPR008145">
    <property type="entry name" value="GK/Ca_channel_bsu"/>
</dbReference>
<dbReference type="EC" id="2.7.4.8" evidence="2"/>
<name>B3RRU9_TRIAD</name>
<keyword evidence="5" id="KW-0418">Kinase</keyword>
<dbReference type="InterPro" id="IPR020590">
    <property type="entry name" value="Guanylate_kinase_CS"/>
</dbReference>
<dbReference type="OMA" id="NFITHEV"/>
<dbReference type="CTD" id="6752144"/>
<gene>
    <name evidence="8" type="ORF">TRIADDRAFT_50000</name>
</gene>
<evidence type="ECO:0000256" key="2">
    <source>
        <dbReference type="ARBA" id="ARBA00012961"/>
    </source>
</evidence>
<dbReference type="InterPro" id="IPR027417">
    <property type="entry name" value="P-loop_NTPase"/>
</dbReference>
<reference evidence="8 9" key="1">
    <citation type="journal article" date="2008" name="Nature">
        <title>The Trichoplax genome and the nature of placozoans.</title>
        <authorList>
            <person name="Srivastava M."/>
            <person name="Begovic E."/>
            <person name="Chapman J."/>
            <person name="Putnam N.H."/>
            <person name="Hellsten U."/>
            <person name="Kawashima T."/>
            <person name="Kuo A."/>
            <person name="Mitros T."/>
            <person name="Salamov A."/>
            <person name="Carpenter M.L."/>
            <person name="Signorovitch A.Y."/>
            <person name="Moreno M.A."/>
            <person name="Kamm K."/>
            <person name="Grimwood J."/>
            <person name="Schmutz J."/>
            <person name="Shapiro H."/>
            <person name="Grigoriev I.V."/>
            <person name="Buss L.W."/>
            <person name="Schierwater B."/>
            <person name="Dellaporta S.L."/>
            <person name="Rokhsar D.S."/>
        </authorList>
    </citation>
    <scope>NUCLEOTIDE SEQUENCE [LARGE SCALE GENOMIC DNA]</scope>
    <source>
        <strain evidence="8 9">Grell-BS-1999</strain>
    </source>
</reference>
<proteinExistence type="inferred from homology"/>
<dbReference type="KEGG" id="tad:TRIADDRAFT_50000"/>
<dbReference type="HOGENOM" id="CLU_001715_0_4_1"/>
<dbReference type="EMBL" id="DS985243">
    <property type="protein sequence ID" value="EDV26412.1"/>
    <property type="molecule type" value="Genomic_DNA"/>
</dbReference>
<dbReference type="SMART" id="SM00072">
    <property type="entry name" value="GuKc"/>
    <property type="match status" value="1"/>
</dbReference>
<dbReference type="PANTHER" id="PTHR23117:SF13">
    <property type="entry name" value="GUANYLATE KINASE"/>
    <property type="match status" value="1"/>
</dbReference>
<dbReference type="NCBIfam" id="TIGR03263">
    <property type="entry name" value="guanyl_kin"/>
    <property type="match status" value="1"/>
</dbReference>
<evidence type="ECO:0000256" key="6">
    <source>
        <dbReference type="ARBA" id="ARBA00022840"/>
    </source>
</evidence>
<dbReference type="FunFam" id="3.30.63.10:FF:000002">
    <property type="entry name" value="Guanylate kinase 1"/>
    <property type="match status" value="1"/>
</dbReference>
<dbReference type="FunFam" id="3.40.50.300:FF:000776">
    <property type="entry name" value="Guanylate kinase 2"/>
    <property type="match status" value="1"/>
</dbReference>
<dbReference type="GO" id="GO:0004385">
    <property type="term" value="F:GMP kinase activity"/>
    <property type="evidence" value="ECO:0000318"/>
    <property type="project" value="GO_Central"/>
</dbReference>
<dbReference type="PANTHER" id="PTHR23117">
    <property type="entry name" value="GUANYLATE KINASE-RELATED"/>
    <property type="match status" value="1"/>
</dbReference>
<dbReference type="GO" id="GO:0005829">
    <property type="term" value="C:cytosol"/>
    <property type="evidence" value="ECO:0000318"/>
    <property type="project" value="GO_Central"/>
</dbReference>
<dbReference type="SUPFAM" id="SSF52540">
    <property type="entry name" value="P-loop containing nucleoside triphosphate hydrolases"/>
    <property type="match status" value="1"/>
</dbReference>
<dbReference type="PhylomeDB" id="B3RRU9"/>
<evidence type="ECO:0000259" key="7">
    <source>
        <dbReference type="PROSITE" id="PS50052"/>
    </source>
</evidence>
<evidence type="ECO:0000256" key="5">
    <source>
        <dbReference type="ARBA" id="ARBA00022777"/>
    </source>
</evidence>
<keyword evidence="9" id="KW-1185">Reference proteome</keyword>